<dbReference type="RefSeq" id="WP_099471865.1">
    <property type="nucleotide sequence ID" value="NZ_CP041025.1"/>
</dbReference>
<dbReference type="EMBL" id="PDEM01000009">
    <property type="protein sequence ID" value="PHZ86281.1"/>
    <property type="molecule type" value="Genomic_DNA"/>
</dbReference>
<organism evidence="2 3">
    <name type="scientific">Paremcibacter congregatus</name>
    <dbReference type="NCBI Taxonomy" id="2043170"/>
    <lineage>
        <taxon>Bacteria</taxon>
        <taxon>Pseudomonadati</taxon>
        <taxon>Pseudomonadota</taxon>
        <taxon>Alphaproteobacteria</taxon>
        <taxon>Emcibacterales</taxon>
        <taxon>Emcibacteraceae</taxon>
        <taxon>Paremcibacter</taxon>
    </lineage>
</organism>
<dbReference type="AlphaFoldDB" id="A0A2G4YVC3"/>
<dbReference type="Gene3D" id="2.60.40.420">
    <property type="entry name" value="Cupredoxins - blue copper proteins"/>
    <property type="match status" value="1"/>
</dbReference>
<name>A0A2G4YVC3_9PROT</name>
<gene>
    <name evidence="2" type="ORF">CRD36_06340</name>
</gene>
<keyword evidence="3" id="KW-1185">Reference proteome</keyword>
<evidence type="ECO:0000313" key="3">
    <source>
        <dbReference type="Proteomes" id="UP000229730"/>
    </source>
</evidence>
<comment type="caution">
    <text evidence="2">The sequence shown here is derived from an EMBL/GenBank/DDBJ whole genome shotgun (WGS) entry which is preliminary data.</text>
</comment>
<accession>A0A2G4YVC3</accession>
<dbReference type="Proteomes" id="UP000229730">
    <property type="component" value="Unassembled WGS sequence"/>
</dbReference>
<dbReference type="OrthoDB" id="9772097at2"/>
<dbReference type="InParanoid" id="A0A2G4YVC3"/>
<evidence type="ECO:0000256" key="1">
    <source>
        <dbReference type="SAM" id="SignalP"/>
    </source>
</evidence>
<reference evidence="2 3" key="1">
    <citation type="submission" date="2017-10" db="EMBL/GenBank/DDBJ databases">
        <title>Frigbacter circumglobatus gen. nov. sp. nov., isolated from sediment cultured in situ.</title>
        <authorList>
            <person name="Zhao Z."/>
        </authorList>
    </citation>
    <scope>NUCLEOTIDE SEQUENCE [LARGE SCALE GENOMIC DNA]</scope>
    <source>
        <strain evidence="2 3">ZYL</strain>
    </source>
</reference>
<sequence>MANLYGFIACLMVGTLWSSAAFAGSATVSVLDQEGKPVPNAVVSFTSGDISKNNLSPGQDQSIMSQQNKQFVPHVLPVQVDSNVLFPNKDDYRHMVYSFSKAKTFQIKLYGGENQISVPFEKPGVVPVGCNIHDDMLGYIVVLNTGHFAKTDEKGQAIVSDIPSGTYRTEIWHPVLQNKAAEYTQELDMPADNTSLPVTFTISLKQ</sequence>
<keyword evidence="1" id="KW-0732">Signal</keyword>
<proteinExistence type="predicted"/>
<dbReference type="SUPFAM" id="SSF49503">
    <property type="entry name" value="Cupredoxins"/>
    <property type="match status" value="1"/>
</dbReference>
<evidence type="ECO:0000313" key="2">
    <source>
        <dbReference type="EMBL" id="PHZ86281.1"/>
    </source>
</evidence>
<feature type="chain" id="PRO_5013639941" evidence="1">
    <location>
        <begin position="24"/>
        <end position="206"/>
    </location>
</feature>
<feature type="signal peptide" evidence="1">
    <location>
        <begin position="1"/>
        <end position="23"/>
    </location>
</feature>
<protein>
    <submittedName>
        <fullName evidence="2">Methylamine utilization protein</fullName>
    </submittedName>
</protein>
<dbReference type="InterPro" id="IPR008972">
    <property type="entry name" value="Cupredoxin"/>
</dbReference>